<feature type="domain" description="ATP-grasp" evidence="3">
    <location>
        <begin position="271"/>
        <end position="537"/>
    </location>
</feature>
<evidence type="ECO:0000256" key="1">
    <source>
        <dbReference type="PROSITE-ProRule" id="PRU00409"/>
    </source>
</evidence>
<dbReference type="EMBL" id="JBHTBL010000019">
    <property type="protein sequence ID" value="MFC7325923.1"/>
    <property type="molecule type" value="Genomic_DNA"/>
</dbReference>
<keyword evidence="2" id="KW-0812">Transmembrane</keyword>
<dbReference type="InterPro" id="IPR039523">
    <property type="entry name" value="RimK-rel_E_lig_ATP-grasp"/>
</dbReference>
<name>A0ABD6AQJ0_9EURY</name>
<evidence type="ECO:0000256" key="2">
    <source>
        <dbReference type="SAM" id="Phobius"/>
    </source>
</evidence>
<keyword evidence="2" id="KW-1133">Transmembrane helix</keyword>
<dbReference type="PANTHER" id="PTHR21621">
    <property type="entry name" value="RIBOSOMAL PROTEIN S6 MODIFICATION PROTEIN"/>
    <property type="match status" value="1"/>
</dbReference>
<evidence type="ECO:0000259" key="3">
    <source>
        <dbReference type="PROSITE" id="PS50975"/>
    </source>
</evidence>
<dbReference type="Pfam" id="PF14402">
    <property type="entry name" value="7TM_transglut"/>
    <property type="match status" value="1"/>
</dbReference>
<dbReference type="InterPro" id="IPR011761">
    <property type="entry name" value="ATP-grasp"/>
</dbReference>
<gene>
    <name evidence="4" type="ORF">ACFQMF_15250</name>
</gene>
<feature type="transmembrane region" description="Helical" evidence="2">
    <location>
        <begin position="137"/>
        <end position="154"/>
    </location>
</feature>
<dbReference type="RefSeq" id="WP_256409661.1">
    <property type="nucleotide sequence ID" value="NZ_JANHDN010000006.1"/>
</dbReference>
<dbReference type="Gene3D" id="3.30.1490.20">
    <property type="entry name" value="ATP-grasp fold, A domain"/>
    <property type="match status" value="1"/>
</dbReference>
<evidence type="ECO:0000313" key="5">
    <source>
        <dbReference type="Proteomes" id="UP001596545"/>
    </source>
</evidence>
<organism evidence="4 5">
    <name type="scientific">Halorubrum rutilum</name>
    <dbReference type="NCBI Taxonomy" id="1364933"/>
    <lineage>
        <taxon>Archaea</taxon>
        <taxon>Methanobacteriati</taxon>
        <taxon>Methanobacteriota</taxon>
        <taxon>Stenosarchaea group</taxon>
        <taxon>Halobacteria</taxon>
        <taxon>Halobacteriales</taxon>
        <taxon>Haloferacaceae</taxon>
        <taxon>Halorubrum</taxon>
    </lineage>
</organism>
<dbReference type="GO" id="GO:0005524">
    <property type="term" value="F:ATP binding"/>
    <property type="evidence" value="ECO:0007669"/>
    <property type="project" value="UniProtKB-UniRule"/>
</dbReference>
<comment type="caution">
    <text evidence="4">The sequence shown here is derived from an EMBL/GenBank/DDBJ whole genome shotgun (WGS) entry which is preliminary data.</text>
</comment>
<dbReference type="InterPro" id="IPR025840">
    <property type="entry name" value="7TM_transglut"/>
</dbReference>
<dbReference type="Proteomes" id="UP001596545">
    <property type="component" value="Unassembled WGS sequence"/>
</dbReference>
<feature type="transmembrane region" description="Helical" evidence="2">
    <location>
        <begin position="12"/>
        <end position="29"/>
    </location>
</feature>
<dbReference type="Pfam" id="PF14397">
    <property type="entry name" value="ATPgrasp_ST"/>
    <property type="match status" value="1"/>
</dbReference>
<feature type="transmembrane region" description="Helical" evidence="2">
    <location>
        <begin position="203"/>
        <end position="222"/>
    </location>
</feature>
<feature type="transmembrane region" description="Helical" evidence="2">
    <location>
        <begin position="35"/>
        <end position="55"/>
    </location>
</feature>
<dbReference type="SUPFAM" id="SSF56059">
    <property type="entry name" value="Glutathione synthetase ATP-binding domain-like"/>
    <property type="match status" value="1"/>
</dbReference>
<proteinExistence type="predicted"/>
<dbReference type="PANTHER" id="PTHR21621:SF0">
    <property type="entry name" value="BETA-CITRYLGLUTAMATE SYNTHASE B-RELATED"/>
    <property type="match status" value="1"/>
</dbReference>
<keyword evidence="1" id="KW-0067">ATP-binding</keyword>
<keyword evidence="5" id="KW-1185">Reference proteome</keyword>
<sequence>MDLDLRQHLPSLVLLFGLAVVAVFFRANSDLFVPVAQDIDFAFQLMIAGTVIAILRNELGMSTFGVFGPVILSFSWVVIGPFWGFIVIAYIFIITSLARVAISDLDLGTAHRVASLLVVAAIGLFVIEAAGQLQDLSSLQAIILFPVVLTTWYAERFVGSLTETGWPPATRRLAATIISIAAAFFIITSEPLVGFVIRSPELWVALVAINIFLGTATDTRLGEYLRFRTLRRSLGAENAGNILTMRIRNREFISKYNPTSVMAAFNKGKMKKTLHGLSIPTPATYLIAEDESDFQELQTFLETQGKFAIKPIDGSGGRDVLAVRGRDEETNEFLTNRGRLTADEIVAHTRNICVGGVSDYGARREALVEGFITPDGLLADRTTGGVPDLRVITLLGFPVMSMVRLPTEESNGTANIHTGAVAVAIDIATGEASGGYQQTHNEFIDSHPDSGADLEFSIPDWEDVLTMASQAAISSGLGFTGVDVVFDKHDGPMVLEVNRRPGLGIQNANMDGLLHRLRYVEAHGDPDQFQSAYNRVLRSQEWAKQDWKMVEQPPAERKTPSEVEI</sequence>
<reference evidence="4 5" key="1">
    <citation type="journal article" date="2019" name="Int. J. Syst. Evol. Microbiol.">
        <title>The Global Catalogue of Microorganisms (GCM) 10K type strain sequencing project: providing services to taxonomists for standard genome sequencing and annotation.</title>
        <authorList>
            <consortium name="The Broad Institute Genomics Platform"/>
            <consortium name="The Broad Institute Genome Sequencing Center for Infectious Disease"/>
            <person name="Wu L."/>
            <person name="Ma J."/>
        </authorList>
    </citation>
    <scope>NUCLEOTIDE SEQUENCE [LARGE SCALE GENOMIC DNA]</scope>
    <source>
        <strain evidence="4 5">CGMCC 1.12554</strain>
    </source>
</reference>
<keyword evidence="2" id="KW-0472">Membrane</keyword>
<evidence type="ECO:0000313" key="4">
    <source>
        <dbReference type="EMBL" id="MFC7325923.1"/>
    </source>
</evidence>
<dbReference type="PROSITE" id="PS50975">
    <property type="entry name" value="ATP_GRASP"/>
    <property type="match status" value="1"/>
</dbReference>
<protein>
    <submittedName>
        <fullName evidence="4">Sugar-transfer associated ATP-grasp domain-containing protein</fullName>
    </submittedName>
</protein>
<dbReference type="InterPro" id="IPR013815">
    <property type="entry name" value="ATP_grasp_subdomain_1"/>
</dbReference>
<dbReference type="AlphaFoldDB" id="A0ABD6AQJ0"/>
<feature type="transmembrane region" description="Helical" evidence="2">
    <location>
        <begin position="114"/>
        <end position="131"/>
    </location>
</feature>
<keyword evidence="1" id="KW-0547">Nucleotide-binding</keyword>
<accession>A0ABD6AQJ0</accession>
<dbReference type="Gene3D" id="3.30.470.20">
    <property type="entry name" value="ATP-grasp fold, B domain"/>
    <property type="match status" value="1"/>
</dbReference>
<feature type="transmembrane region" description="Helical" evidence="2">
    <location>
        <begin position="175"/>
        <end position="197"/>
    </location>
</feature>